<sequence>MILIVTNKIDPHADAVIKYLKDRGVSFVRFNTEDFPQKISVTWKTAAASIDGEIFFPGGHHALLSQIRSCWYRRPFPPSLSQNLISQQSREFASNEIESFIKWLWIYLSDRFWINYPLVLRQAESKINNLKIAFDLGFLIPRTIVTNNPKEALEFINESGGNVINKVLGKGHIEYQRDYYFVYTHRVSSKDTGDLENVKYAPTLLQEYVPKAVEIRTTVVGSEVFSCEIHSQESGKTLDDWRHYDFDNVKHAIHRLPSSVNALCLKMAEIFNLKFATFDFILTPDNRYVFLEINPNGQWLWIEQLTGLPISQAVADLLVSGEQHGKI</sequence>
<dbReference type="Pfam" id="PF08443">
    <property type="entry name" value="RimK"/>
    <property type="match status" value="1"/>
</dbReference>
<keyword evidence="1" id="KW-0067">ATP-binding</keyword>
<proteinExistence type="predicted"/>
<dbReference type="InterPro" id="IPR013651">
    <property type="entry name" value="ATP-grasp_RimK-type"/>
</dbReference>
<name>A0A0G0YY05_9BACT</name>
<evidence type="ECO:0000259" key="2">
    <source>
        <dbReference type="PROSITE" id="PS50975"/>
    </source>
</evidence>
<dbReference type="InterPro" id="IPR011761">
    <property type="entry name" value="ATP-grasp"/>
</dbReference>
<dbReference type="Pfam" id="PF21068">
    <property type="entry name" value="ATPgraspMvdD"/>
    <property type="match status" value="1"/>
</dbReference>
<organism evidence="3 4">
    <name type="scientific">candidate division CPR1 bacterium GW2011_GWA2_42_17</name>
    <dbReference type="NCBI Taxonomy" id="1618341"/>
    <lineage>
        <taxon>Bacteria</taxon>
        <taxon>candidate division CPR1</taxon>
    </lineage>
</organism>
<dbReference type="GO" id="GO:0046872">
    <property type="term" value="F:metal ion binding"/>
    <property type="evidence" value="ECO:0007669"/>
    <property type="project" value="InterPro"/>
</dbReference>
<dbReference type="SUPFAM" id="SSF56059">
    <property type="entry name" value="Glutathione synthetase ATP-binding domain-like"/>
    <property type="match status" value="1"/>
</dbReference>
<dbReference type="AlphaFoldDB" id="A0A0G0YY05"/>
<dbReference type="PANTHER" id="PTHR21621">
    <property type="entry name" value="RIBOSOMAL PROTEIN S6 MODIFICATION PROTEIN"/>
    <property type="match status" value="1"/>
</dbReference>
<reference evidence="3 4" key="1">
    <citation type="journal article" date="2015" name="Nature">
        <title>rRNA introns, odd ribosomes, and small enigmatic genomes across a large radiation of phyla.</title>
        <authorList>
            <person name="Brown C.T."/>
            <person name="Hug L.A."/>
            <person name="Thomas B.C."/>
            <person name="Sharon I."/>
            <person name="Castelle C.J."/>
            <person name="Singh A."/>
            <person name="Wilkins M.J."/>
            <person name="Williams K.H."/>
            <person name="Banfield J.F."/>
        </authorList>
    </citation>
    <scope>NUCLEOTIDE SEQUENCE [LARGE SCALE GENOMIC DNA]</scope>
</reference>
<dbReference type="PANTHER" id="PTHR21621:SF0">
    <property type="entry name" value="BETA-CITRYLGLUTAMATE SYNTHASE B-RELATED"/>
    <property type="match status" value="1"/>
</dbReference>
<dbReference type="GO" id="GO:0005737">
    <property type="term" value="C:cytoplasm"/>
    <property type="evidence" value="ECO:0007669"/>
    <property type="project" value="TreeGrafter"/>
</dbReference>
<evidence type="ECO:0000256" key="1">
    <source>
        <dbReference type="PROSITE-ProRule" id="PRU00409"/>
    </source>
</evidence>
<dbReference type="InterPro" id="IPR048936">
    <property type="entry name" value="MvdD-like_ATPgrasp"/>
</dbReference>
<feature type="domain" description="ATP-grasp" evidence="2">
    <location>
        <begin position="130"/>
        <end position="319"/>
    </location>
</feature>
<dbReference type="GO" id="GO:0018169">
    <property type="term" value="F:ribosomal S6-glutamic acid ligase activity"/>
    <property type="evidence" value="ECO:0007669"/>
    <property type="project" value="TreeGrafter"/>
</dbReference>
<gene>
    <name evidence="3" type="ORF">UV05_C0054G0005</name>
</gene>
<dbReference type="GO" id="GO:0005524">
    <property type="term" value="F:ATP binding"/>
    <property type="evidence" value="ECO:0007669"/>
    <property type="project" value="UniProtKB-UniRule"/>
</dbReference>
<dbReference type="Proteomes" id="UP000034875">
    <property type="component" value="Unassembled WGS sequence"/>
</dbReference>
<protein>
    <submittedName>
        <fullName evidence="3">RimK domain protein ATP-grasp</fullName>
    </submittedName>
</protein>
<dbReference type="Gene3D" id="3.30.470.20">
    <property type="entry name" value="ATP-grasp fold, B domain"/>
    <property type="match status" value="1"/>
</dbReference>
<dbReference type="GO" id="GO:0009432">
    <property type="term" value="P:SOS response"/>
    <property type="evidence" value="ECO:0007669"/>
    <property type="project" value="TreeGrafter"/>
</dbReference>
<dbReference type="EMBL" id="LCCZ01000054">
    <property type="protein sequence ID" value="KKS41497.1"/>
    <property type="molecule type" value="Genomic_DNA"/>
</dbReference>
<evidence type="ECO:0000313" key="3">
    <source>
        <dbReference type="EMBL" id="KKS41497.1"/>
    </source>
</evidence>
<evidence type="ECO:0000313" key="4">
    <source>
        <dbReference type="Proteomes" id="UP000034875"/>
    </source>
</evidence>
<keyword evidence="1" id="KW-0547">Nucleotide-binding</keyword>
<comment type="caution">
    <text evidence="3">The sequence shown here is derived from an EMBL/GenBank/DDBJ whole genome shotgun (WGS) entry which is preliminary data.</text>
</comment>
<dbReference type="PROSITE" id="PS50975">
    <property type="entry name" value="ATP_GRASP"/>
    <property type="match status" value="1"/>
</dbReference>
<accession>A0A0G0YY05</accession>